<organism evidence="6 7">
    <name type="scientific">Aspergillus parasiticus (strain ATCC 56775 / NRRL 5862 / SRRC 143 / SU-1)</name>
    <dbReference type="NCBI Taxonomy" id="1403190"/>
    <lineage>
        <taxon>Eukaryota</taxon>
        <taxon>Fungi</taxon>
        <taxon>Dikarya</taxon>
        <taxon>Ascomycota</taxon>
        <taxon>Pezizomycotina</taxon>
        <taxon>Eurotiomycetes</taxon>
        <taxon>Eurotiomycetidae</taxon>
        <taxon>Eurotiales</taxon>
        <taxon>Aspergillaceae</taxon>
        <taxon>Aspergillus</taxon>
        <taxon>Aspergillus subgen. Circumdati</taxon>
    </lineage>
</organism>
<evidence type="ECO:0000256" key="2">
    <source>
        <dbReference type="ARBA" id="ARBA00010139"/>
    </source>
</evidence>
<comment type="cofactor">
    <cofactor evidence="1">
        <name>FAD</name>
        <dbReference type="ChEBI" id="CHEBI:57692"/>
    </cofactor>
</comment>
<dbReference type="OrthoDB" id="74360at2759"/>
<dbReference type="Proteomes" id="UP000033540">
    <property type="component" value="Unassembled WGS sequence"/>
</dbReference>
<reference evidence="6 7" key="1">
    <citation type="submission" date="2015-02" db="EMBL/GenBank/DDBJ databases">
        <title>Draft genome sequence of Aspergillus parasiticus SU-1.</title>
        <authorList>
            <person name="Yu J."/>
            <person name="Fedorova N."/>
            <person name="Yin Y."/>
            <person name="Losada L."/>
            <person name="Zafar N."/>
            <person name="Taujale R."/>
            <person name="Ehrlich K.C."/>
            <person name="Bhatnagar D."/>
            <person name="Cleveland T.E."/>
            <person name="Bennett J.W."/>
            <person name="Nierman W.C."/>
        </authorList>
    </citation>
    <scope>NUCLEOTIDE SEQUENCE [LARGE SCALE GENOMIC DNA]</scope>
    <source>
        <strain evidence="7">ATCC 56775 / NRRL 5862 / SRRC 143 / SU-1</strain>
    </source>
</reference>
<dbReference type="InterPro" id="IPR020946">
    <property type="entry name" value="Flavin_mOase-like"/>
</dbReference>
<accession>A0A0F0I758</accession>
<dbReference type="InterPro" id="IPR036188">
    <property type="entry name" value="FAD/NAD-bd_sf"/>
</dbReference>
<proteinExistence type="inferred from homology"/>
<sequence>MRHPEDASNGYPVTSAGLVAQGQTPPNWVPVKEDVAFTPRKIKIICAGAGFGGLTLAHKIKHGLKLEDVVDLVIYEKNADVGGTWFENRYPGVACDVPAHAYTFLFEPNPNYSHFYAPGPEIEEYIQKTARKWNLYDNIELNSKVVEATWDEAAGKWKVKVEQNGVIKEDEAEVFVSASGPLSKWKLPNIPGMSEFGGKIVHTAAWDESYEWKNKRVAVIGNGSSGVQCVAAMHAQVSKMVNYVRNPTWIASNFSGHLTRDGRNFAYTEEEKKKFREDPAAFFKMRKELENSVNQFAYGMMKDHTFNKLATQIATQQMQDRLKNSHDPSIALKMKPDFSPGCRRLTPCDGYLESFENPNTHMCWEAIECITEKGIKTVDGKEEEFDMIVCATGFDTSFVPRWTMSGRDNATLDERWKHNPEAFFSVQVDGMPNYFIIGGPNFTVSNGSLLAGISFVCDYIMRWAQHMATHDIKSMEVKKEAIDDYNVWAQEYFKRTAWADNCRSWYKNGKSSGQVTAPYAGTTSHFKKCLDSIGAEHFNIQYNSANRFRCLGNGQVAGEENGMGDLAYYFVEGLW</sequence>
<evidence type="ECO:0000256" key="4">
    <source>
        <dbReference type="ARBA" id="ARBA00022827"/>
    </source>
</evidence>
<comment type="caution">
    <text evidence="6">The sequence shown here is derived from an EMBL/GenBank/DDBJ whole genome shotgun (WGS) entry which is preliminary data.</text>
</comment>
<keyword evidence="3" id="KW-0285">Flavoprotein</keyword>
<dbReference type="InterPro" id="IPR051209">
    <property type="entry name" value="FAD-bind_Monooxygenase_sf"/>
</dbReference>
<dbReference type="SUPFAM" id="SSF51905">
    <property type="entry name" value="FAD/NAD(P)-binding domain"/>
    <property type="match status" value="3"/>
</dbReference>
<evidence type="ECO:0000313" key="6">
    <source>
        <dbReference type="EMBL" id="KJK63579.1"/>
    </source>
</evidence>
<dbReference type="GO" id="GO:0050660">
    <property type="term" value="F:flavin adenine dinucleotide binding"/>
    <property type="evidence" value="ECO:0007669"/>
    <property type="project" value="InterPro"/>
</dbReference>
<name>A0A0F0I758_ASPPU</name>
<dbReference type="AlphaFoldDB" id="A0A0F0I758"/>
<dbReference type="PANTHER" id="PTHR42877:SF11">
    <property type="entry name" value="MONOOXYGENASE, PUTATIVE (AFU_ORTHOLOGUE AFUA_6G13790)-RELATED"/>
    <property type="match status" value="1"/>
</dbReference>
<keyword evidence="4" id="KW-0274">FAD</keyword>
<dbReference type="Pfam" id="PF00743">
    <property type="entry name" value="FMO-like"/>
    <property type="match status" value="1"/>
</dbReference>
<evidence type="ECO:0000256" key="3">
    <source>
        <dbReference type="ARBA" id="ARBA00022630"/>
    </source>
</evidence>
<dbReference type="GO" id="GO:0004499">
    <property type="term" value="F:N,N-dimethylaniline monooxygenase activity"/>
    <property type="evidence" value="ECO:0007669"/>
    <property type="project" value="InterPro"/>
</dbReference>
<evidence type="ECO:0000256" key="5">
    <source>
        <dbReference type="ARBA" id="ARBA00023002"/>
    </source>
</evidence>
<dbReference type="GO" id="GO:0050661">
    <property type="term" value="F:NADP binding"/>
    <property type="evidence" value="ECO:0007669"/>
    <property type="project" value="InterPro"/>
</dbReference>
<protein>
    <submittedName>
        <fullName evidence="6">Pyridine nucleotide-disulfide oxidoreductase</fullName>
    </submittedName>
</protein>
<dbReference type="PANTHER" id="PTHR42877">
    <property type="entry name" value="L-ORNITHINE N(5)-MONOOXYGENASE-RELATED"/>
    <property type="match status" value="1"/>
</dbReference>
<evidence type="ECO:0000256" key="1">
    <source>
        <dbReference type="ARBA" id="ARBA00001974"/>
    </source>
</evidence>
<gene>
    <name evidence="6" type="ORF">P875_00064989</name>
</gene>
<comment type="similarity">
    <text evidence="2">Belongs to the FAD-binding monooxygenase family.</text>
</comment>
<evidence type="ECO:0000313" key="7">
    <source>
        <dbReference type="Proteomes" id="UP000033540"/>
    </source>
</evidence>
<dbReference type="Gene3D" id="3.50.50.60">
    <property type="entry name" value="FAD/NAD(P)-binding domain"/>
    <property type="match status" value="2"/>
</dbReference>
<keyword evidence="5" id="KW-0560">Oxidoreductase</keyword>
<dbReference type="EMBL" id="JZEE01000552">
    <property type="protein sequence ID" value="KJK63579.1"/>
    <property type="molecule type" value="Genomic_DNA"/>
</dbReference>